<dbReference type="InParanoid" id="C8XCU8"/>
<keyword evidence="2" id="KW-1185">Reference proteome</keyword>
<dbReference type="SUPFAM" id="SSF52833">
    <property type="entry name" value="Thioredoxin-like"/>
    <property type="match status" value="1"/>
</dbReference>
<protein>
    <recommendedName>
        <fullName evidence="3">DSBA-like thioredoxin domain-containing protein</fullName>
    </recommendedName>
</protein>
<dbReference type="KEGG" id="nml:Namu_3220"/>
<dbReference type="Gene3D" id="3.40.30.10">
    <property type="entry name" value="Glutaredoxin"/>
    <property type="match status" value="1"/>
</dbReference>
<dbReference type="OrthoDB" id="155520at2"/>
<accession>C8XCU8</accession>
<gene>
    <name evidence="1" type="ordered locus">Namu_3220</name>
</gene>
<dbReference type="AlphaFoldDB" id="C8XCU8"/>
<evidence type="ECO:0000313" key="2">
    <source>
        <dbReference type="Proteomes" id="UP000002218"/>
    </source>
</evidence>
<evidence type="ECO:0008006" key="3">
    <source>
        <dbReference type="Google" id="ProtNLM"/>
    </source>
</evidence>
<reference evidence="2" key="1">
    <citation type="submission" date="2009-09" db="EMBL/GenBank/DDBJ databases">
        <title>The complete genome of Nakamurella multipartita DSM 44233.</title>
        <authorList>
            <consortium name="US DOE Joint Genome Institute (JGI-PGF)"/>
            <person name="Lucas S."/>
            <person name="Copeland A."/>
            <person name="Lapidus A."/>
            <person name="Glavina del Rio T."/>
            <person name="Dalin E."/>
            <person name="Tice H."/>
            <person name="Bruce D."/>
            <person name="Goodwin L."/>
            <person name="Pitluck S."/>
            <person name="Kyrpides N."/>
            <person name="Mavromatis K."/>
            <person name="Ivanova N."/>
            <person name="Ovchinnikova G."/>
            <person name="Sims D."/>
            <person name="Meincke L."/>
            <person name="Brettin T."/>
            <person name="Detter J.C."/>
            <person name="Han C."/>
            <person name="Larimer F."/>
            <person name="Land M."/>
            <person name="Hauser L."/>
            <person name="Markowitz V."/>
            <person name="Cheng J.-F."/>
            <person name="Hugenholtz P."/>
            <person name="Woyke T."/>
            <person name="Wu D."/>
            <person name="Klenk H.-P."/>
            <person name="Eisen J.A."/>
        </authorList>
    </citation>
    <scope>NUCLEOTIDE SEQUENCE [LARGE SCALE GENOMIC DNA]</scope>
    <source>
        <strain evidence="2">ATCC 700099 / DSM 44233 / CIP 104796 / JCM 9543 / NBRC 105858 / Y-104</strain>
    </source>
</reference>
<reference evidence="1 2" key="2">
    <citation type="journal article" date="2010" name="Stand. Genomic Sci.">
        <title>Complete genome sequence of Nakamurella multipartita type strain (Y-104).</title>
        <authorList>
            <person name="Tice H."/>
            <person name="Mayilraj S."/>
            <person name="Sims D."/>
            <person name="Lapidus A."/>
            <person name="Nolan M."/>
            <person name="Lucas S."/>
            <person name="Glavina Del Rio T."/>
            <person name="Copeland A."/>
            <person name="Cheng J.F."/>
            <person name="Meincke L."/>
            <person name="Bruce D."/>
            <person name="Goodwin L."/>
            <person name="Pitluck S."/>
            <person name="Ivanova N."/>
            <person name="Mavromatis K."/>
            <person name="Ovchinnikova G."/>
            <person name="Pati A."/>
            <person name="Chen A."/>
            <person name="Palaniappan K."/>
            <person name="Land M."/>
            <person name="Hauser L."/>
            <person name="Chang Y.J."/>
            <person name="Jeffries C.D."/>
            <person name="Detter J.C."/>
            <person name="Brettin T."/>
            <person name="Rohde M."/>
            <person name="Goker M."/>
            <person name="Bristow J."/>
            <person name="Eisen J.A."/>
            <person name="Markowitz V."/>
            <person name="Hugenholtz P."/>
            <person name="Kyrpides N.C."/>
            <person name="Klenk H.P."/>
            <person name="Chen F."/>
        </authorList>
    </citation>
    <scope>NUCLEOTIDE SEQUENCE [LARGE SCALE GENOMIC DNA]</scope>
    <source>
        <strain evidence="2">ATCC 700099 / DSM 44233 / CIP 104796 / JCM 9543 / NBRC 105858 / Y-104</strain>
    </source>
</reference>
<name>C8XCU8_NAKMY</name>
<dbReference type="InterPro" id="IPR036249">
    <property type="entry name" value="Thioredoxin-like_sf"/>
</dbReference>
<dbReference type="Proteomes" id="UP000002218">
    <property type="component" value="Chromosome"/>
</dbReference>
<dbReference type="HOGENOM" id="CLU_1214267_0_0_11"/>
<evidence type="ECO:0000313" key="1">
    <source>
        <dbReference type="EMBL" id="ACV79551.1"/>
    </source>
</evidence>
<dbReference type="STRING" id="479431.Namu_3220"/>
<sequence>MPELVCYSDIVCPWATVMVIRLIDARDRAGAQNDLVITHRAWPLELQHQRPIPRRVVDAEIPLCATLTPQFNWSLWQGRPEEYPVTVLLALEAVQAAAAQSPTSAEQLDLALRRAFFVHSRCIAMRHEILAAARTCDTVDVDRLAADLDAGTYRSVLSAHVAQARADNVTCSGTLVRADGTMVCNPATETAWIGGTFPRGTPIVVADDPAVFDRIIAESLVPAWS</sequence>
<proteinExistence type="predicted"/>
<dbReference type="eggNOG" id="COG2761">
    <property type="taxonomic scope" value="Bacteria"/>
</dbReference>
<organism evidence="1 2">
    <name type="scientific">Nakamurella multipartita (strain ATCC 700099 / DSM 44233 / CIP 104796 / JCM 9543 / NBRC 105858 / Y-104)</name>
    <name type="common">Microsphaera multipartita</name>
    <dbReference type="NCBI Taxonomy" id="479431"/>
    <lineage>
        <taxon>Bacteria</taxon>
        <taxon>Bacillati</taxon>
        <taxon>Actinomycetota</taxon>
        <taxon>Actinomycetes</taxon>
        <taxon>Nakamurellales</taxon>
        <taxon>Nakamurellaceae</taxon>
        <taxon>Nakamurella</taxon>
    </lineage>
</organism>
<dbReference type="RefSeq" id="WP_015748418.1">
    <property type="nucleotide sequence ID" value="NC_013235.1"/>
</dbReference>
<dbReference type="EMBL" id="CP001737">
    <property type="protein sequence ID" value="ACV79551.1"/>
    <property type="molecule type" value="Genomic_DNA"/>
</dbReference>